<dbReference type="Gramene" id="TraesSYM4B03G02267900.1">
    <property type="protein sequence ID" value="TraesSYM4B03G02267900.1"/>
    <property type="gene ID" value="TraesSYM4B03G02267900"/>
</dbReference>
<dbReference type="GeneID" id="123090898"/>
<dbReference type="InterPro" id="IPR011989">
    <property type="entry name" value="ARM-like"/>
</dbReference>
<feature type="repeat" description="HEAT" evidence="3">
    <location>
        <begin position="1960"/>
        <end position="1997"/>
    </location>
</feature>
<dbReference type="STRING" id="4565.A0A3B6ILK9"/>
<comment type="similarity">
    <text evidence="1">Belongs to the GCN1 family.</text>
</comment>
<dbReference type="GO" id="GO:0034198">
    <property type="term" value="P:cellular response to amino acid starvation"/>
    <property type="evidence" value="ECO:0000318"/>
    <property type="project" value="GO_Central"/>
</dbReference>
<dbReference type="Pfam" id="PF13513">
    <property type="entry name" value="HEAT_EZ"/>
    <property type="match status" value="1"/>
</dbReference>
<feature type="repeat" description="HEAT" evidence="3">
    <location>
        <begin position="1494"/>
        <end position="1532"/>
    </location>
</feature>
<dbReference type="InterPro" id="IPR056810">
    <property type="entry name" value="GNC1-like_N"/>
</dbReference>
<dbReference type="EnsemblPlants" id="TraesCS4B02G052500.1">
    <property type="protein sequence ID" value="TraesCS4B02G052500.1"/>
    <property type="gene ID" value="TraesCS4B02G052500"/>
</dbReference>
<gene>
    <name evidence="6" type="primary">LOC123090898</name>
</gene>
<protein>
    <recommendedName>
        <fullName evidence="5">TOG domain-containing protein</fullName>
    </recommendedName>
</protein>
<evidence type="ECO:0000259" key="5">
    <source>
        <dbReference type="SMART" id="SM01349"/>
    </source>
</evidence>
<dbReference type="Gene3D" id="1.25.10.10">
    <property type="entry name" value="Leucine-rich Repeat Variant"/>
    <property type="match status" value="8"/>
</dbReference>
<evidence type="ECO:0000256" key="2">
    <source>
        <dbReference type="ARBA" id="ARBA00022737"/>
    </source>
</evidence>
<dbReference type="InterPro" id="IPR021133">
    <property type="entry name" value="HEAT_type_2"/>
</dbReference>
<dbReference type="Pfam" id="PF24984">
    <property type="entry name" value="HEAT_EF3_GNC1"/>
    <property type="match status" value="1"/>
</dbReference>
<dbReference type="Gramene" id="TraesMAC4B03G02241050.1">
    <property type="protein sequence ID" value="TraesMAC4B03G02241050.1"/>
    <property type="gene ID" value="TraesMAC4B03G02241050"/>
</dbReference>
<feature type="domain" description="TOG" evidence="5">
    <location>
        <begin position="2210"/>
        <end position="2447"/>
    </location>
</feature>
<feature type="domain" description="TOG" evidence="5">
    <location>
        <begin position="1644"/>
        <end position="1897"/>
    </location>
</feature>
<dbReference type="Pfam" id="PF25786">
    <property type="entry name" value="HEAT_GCN1_C"/>
    <property type="match status" value="1"/>
</dbReference>
<dbReference type="Proteomes" id="UP000019116">
    <property type="component" value="Chromosome 4B"/>
</dbReference>
<dbReference type="Gramene" id="TraesNOR4B03G02258750.1">
    <property type="protein sequence ID" value="TraesNOR4B03G02258750.1"/>
    <property type="gene ID" value="TraesNOR4B03G02258750"/>
</dbReference>
<name>A0A3B6ILK9_WHEAT</name>
<evidence type="ECO:0000256" key="4">
    <source>
        <dbReference type="SAM" id="MobiDB-lite"/>
    </source>
</evidence>
<proteinExistence type="inferred from homology"/>
<dbReference type="Pfam" id="PF24987">
    <property type="entry name" value="HEAT_EF3_N"/>
    <property type="match status" value="1"/>
</dbReference>
<dbReference type="PANTHER" id="PTHR23346">
    <property type="entry name" value="TRANSLATIONAL ACTIVATOR GCN1-RELATED"/>
    <property type="match status" value="1"/>
</dbReference>
<dbReference type="Gramene" id="TraesCAD_scaffold_041774_01G000400.1">
    <property type="protein sequence ID" value="TraesCAD_scaffold_041774_01G000400.1"/>
    <property type="gene ID" value="TraesCAD_scaffold_041774_01G000400"/>
</dbReference>
<evidence type="ECO:0000313" key="7">
    <source>
        <dbReference type="Proteomes" id="UP000019116"/>
    </source>
</evidence>
<keyword evidence="2" id="KW-0677">Repeat</keyword>
<organism evidence="6">
    <name type="scientific">Triticum aestivum</name>
    <name type="common">Wheat</name>
    <dbReference type="NCBI Taxonomy" id="4565"/>
    <lineage>
        <taxon>Eukaryota</taxon>
        <taxon>Viridiplantae</taxon>
        <taxon>Streptophyta</taxon>
        <taxon>Embryophyta</taxon>
        <taxon>Tracheophyta</taxon>
        <taxon>Spermatophyta</taxon>
        <taxon>Magnoliopsida</taxon>
        <taxon>Liliopsida</taxon>
        <taxon>Poales</taxon>
        <taxon>Poaceae</taxon>
        <taxon>BOP clade</taxon>
        <taxon>Pooideae</taxon>
        <taxon>Triticodae</taxon>
        <taxon>Triticeae</taxon>
        <taxon>Triticinae</taxon>
        <taxon>Triticum</taxon>
    </lineage>
</organism>
<sequence length="2621" mass="286590">MVAQDAAPEEALRAAAAEVSTPSATRRLRLFRDTLPPLLAKATESPSDTTLLVDLIFQTLPLYDDRASRKAVDDMVIRALSESTFMKTFAATLVQSMEKNLKVTSPLACFKLLRWSCYLLKWTQFATLSKGGFSRLANAQAVLSQVLMNGSFRQRRTCKQLFIRLFSESVGIYKMYIEEVKDLRIATKDSPAFINLILDFTVTSSSLFSEYKPVFLDLYVKTILSSKDRPSEAASEAFKPLFVDIGHEDFKNVILPSCIKMLKRNPEIVLKSIGHLLLTVRLDLSNYAMEFMPVILHQARHSDEERRNNALNIVGTLSDKSSDPDTLPSMFNAIKAILGGSEGKLSLPYQRIGMLNALEQLSRFPPKQISRLAPSVSSFLLTCYKGDGIEEVKLATLSALGSWASVSSEAVQPDVVSFITAGLKEKDTLRKGHLKLIRVICRNSDSLTKVTSLLDHLIQLSKTGFSKATQRLDGIYALYAVSRLAAIDAKADGSIVKEKLWTLIAQSEPSLISVQLLSKLTDEDCLTCVDLLQSLLVDHLFRIQEYFSIQSLLQVLMYLVCHPSWAVRKIAYDATKNVLSNSGALAEDLLFLFTSWLSLVGERVLTLKQSDMDSSGDSQLPFIPSTEILVKCLFLIAPYAIDHSRRSYARLILCSHHPSISSSGSPAGVWKRLQRRLKQQNISFTDLIFPNITVICKELLSQDGLFSSNKQEQRAALCSLATLMSISPNDTFVEFEKYFIELPDRTLHDGFSENDIKIFFTSEGQLSTEQGVYVAEAVASKNTKLAKGRFRAYDGQDADPVKSDKRESSSIGKRETGKSTKKTAPVDKSKTAKEEARELQLKEEASVREKVGHVQENLTLMLDALGELAIANPVFTHGQLPHLVNYIEPLLSSPIVSDAAFCAMLRLARCTAPPLCNWATEIAAAIHVMSVEDFEAVLDLMPVIIMEEDSKKRSPSGLFEKIVTGLTAACRTGPLPADSFTFVFPIMERILLSSKKTSLHDDVLQILSMHMDPILPLPRPRMLSVLYHVLSTIPAYHPSVGPMLNELCLGLKHDDLAQALIGVYAKEVHVRLACLTAIKCVPSHSVQRDLQVSTSLWIAVHDPEKAVAELAEELWDRFRFDVCADYSGIFDALSHKNYNVRAAAAEALTAALDENPDKIQDTLSTLFSLYIQDLGPGVEFGDTHWLGRQGIALALHSVADVLGSKDLPVVMTFLISRALADPNLDVRGRMINAGILIIDKHGKENVPLLFPIFESYLNKRASNEETYDLVREGVVIFTGALAKHLSKDDPKVHSVVEKLLDVLNTPSEAVQRAVSDCLSPLMVSKQEEAQSLVSRLLDRMMKCEKYGERRGAAFGLAGVVKGFRITSLKKYGIAATLQQALEDRASAKSREGALLGFECLCEKLGRLFEPYVIKMLPLLLVSFSDQVLAVREAAECAARAMMSQLTGHGVKLVLPSLLKGLEDKAWRTKQSSVQLLGAMAYCAPQQLSQCLPKIVPKLTEVLTDTHPKVKAAGQTALQQVGSVIKNPEINALVPILLSALTDPNDHTKHSLDILLQTTFINSIDAPSLALLVPIVHRGLRERGVDTKKKAAQIVGNMSSLVTEPMDMIPYIGLLLPEVKKVLVDPIPEVRGVAARALGSLIVGMGEQIFPDLVPWLLETLKSDNSNVERSGAAQGLSEVLAALGKDYFDQILPDIIRNCSHQKASVRDGHLTLFRYLPRSMGAIFQNHLQAVLPAILDGLADENESVRDAALSAGHIFVEYYATTSLPLLLPAIEDGIFSDNWRIRQSSVELLGDLLFKVAGTSGKAILEGGSDDEGASTEAQGRAIVEVLGRAKRNEVLAAVYMVRSDVSLTVRQAAVHVWKTIVANTPRTLKEIMPVLMDTLISSLASSSSERRQVAGRALGELVRKLGERVLPSIIPILSQGLKDPNASRRQGVCIGLSEVMGSAGKHQLLSFMGELIPTIRTALCDSTQEVRESAGLAFSTLYKSAGLQAIDEIVPTLLRAMEDDETSATALDGLKQILSVRTAAILPHILPKLVQPPLSSFNAHALGALAEVAGPGLSSHIGTILPTLILAMDDEDVDVQSTAKKAAETIVLVIDDEGVETLIPELLRGVNDNQASMRRGAAYLIGFLFKNSKLYLADEAPDMMSTLITLLSDTDNATVLAAWEAFSRVVGSVPKEQLPTHIKLVRDAVSTARDKERRRRKGVPVLLPGLCLPKALQPFLPIFQQGLISGSAETKEQAAEGLGELIDVTSEKTLREVVVPITGPLIRILGDRFPWQVKSAILSTLTIIIAKGGLALKPFLPQLQTTFVKCLQDSNRSVRTRAASALGKLSALSTRIDPLVSDLLSMLQSGDDAVKESVLSALKGVVRHAGKSVSSAIRSRGCTLLKDLLQADADDVRSSAAKAIGTLSQYMDETETTDLVQTLLSMGTLPDWCTRHGALLTFSSISRHCPTKLCHSTSFSSIVDLLKDSLKDDKFPVREASTKTLGRLLCYQLQFGGSTLQLVQLLILALRDSSTEVRRRSLSCIKAAAKINHSALATHISILGPAIGDTLKDSSSPVRIAAERCAVHVFQLTKGADYVTTAQKHLTNMTGLEVRRLAKLPVESDDSESSDDDRRA</sequence>
<dbReference type="GO" id="GO:0006417">
    <property type="term" value="P:regulation of translation"/>
    <property type="evidence" value="ECO:0000318"/>
    <property type="project" value="GO_Central"/>
</dbReference>
<dbReference type="Gramene" id="TraesCS4B02G052500.1">
    <property type="protein sequence ID" value="TraesCS4B02G052500.1"/>
    <property type="gene ID" value="TraesCS4B02G052500"/>
</dbReference>
<dbReference type="SMART" id="SM01349">
    <property type="entry name" value="TOG"/>
    <property type="match status" value="4"/>
</dbReference>
<dbReference type="Pfam" id="PF23271">
    <property type="entry name" value="HEAT_GCN1"/>
    <property type="match status" value="1"/>
</dbReference>
<dbReference type="Gramene" id="TraesJAG4B03G02241110.1">
    <property type="protein sequence ID" value="TraesJAG4B03G02241110.1"/>
    <property type="gene ID" value="TraesJAG4B03G02241110"/>
</dbReference>
<dbReference type="Gramene" id="TraesCS4B03G0113600.1">
    <property type="protein sequence ID" value="TraesCS4B03G0113600.1.CDS"/>
    <property type="gene ID" value="TraesCS4B03G0113600"/>
</dbReference>
<dbReference type="Gramene" id="TraesWEE_scaffold_024400_01G000100.1">
    <property type="protein sequence ID" value="TraesWEE_scaffold_024400_01G000100.1"/>
    <property type="gene ID" value="TraesWEE_scaffold_024400_01G000100"/>
</dbReference>
<dbReference type="OMA" id="MCSMIND"/>
<reference evidence="6" key="1">
    <citation type="submission" date="2018-08" db="EMBL/GenBank/DDBJ databases">
        <authorList>
            <person name="Rossello M."/>
        </authorList>
    </citation>
    <scope>NUCLEOTIDE SEQUENCE [LARGE SCALE GENOMIC DNA]</scope>
    <source>
        <strain evidence="6">cv. Chinese Spring</strain>
    </source>
</reference>
<feature type="repeat" description="HEAT" evidence="3">
    <location>
        <begin position="2069"/>
        <end position="2107"/>
    </location>
</feature>
<dbReference type="GO" id="GO:0019887">
    <property type="term" value="F:protein kinase regulator activity"/>
    <property type="evidence" value="ECO:0000318"/>
    <property type="project" value="GO_Central"/>
</dbReference>
<dbReference type="InterPro" id="IPR057546">
    <property type="entry name" value="HEAT_GCN1"/>
</dbReference>
<dbReference type="InterPro" id="IPR034085">
    <property type="entry name" value="TOG"/>
</dbReference>
<feature type="repeat" description="HEAT" evidence="3">
    <location>
        <begin position="1652"/>
        <end position="1690"/>
    </location>
</feature>
<evidence type="ECO:0000256" key="1">
    <source>
        <dbReference type="ARBA" id="ARBA00007366"/>
    </source>
</evidence>
<dbReference type="KEGG" id="taes:123090898"/>
<feature type="repeat" description="HEAT" evidence="3">
    <location>
        <begin position="1614"/>
        <end position="1652"/>
    </location>
</feature>
<dbReference type="RefSeq" id="XP_044368187.1">
    <property type="nucleotide sequence ID" value="XM_044512252.1"/>
</dbReference>
<dbReference type="Gramene" id="TraesLDM4B03G02241420.1">
    <property type="protein sequence ID" value="TraesLDM4B03G02241420.1"/>
    <property type="gene ID" value="TraesLDM4B03G02241420"/>
</dbReference>
<dbReference type="Gramene" id="TraesJUL4B03G02262500.1">
    <property type="protein sequence ID" value="TraesJUL4B03G02262500.1"/>
    <property type="gene ID" value="TraesJUL4B03G02262500"/>
</dbReference>
<dbReference type="PROSITE" id="PS50077">
    <property type="entry name" value="HEAT_REPEAT"/>
    <property type="match status" value="6"/>
</dbReference>
<evidence type="ECO:0000256" key="3">
    <source>
        <dbReference type="PROSITE-ProRule" id="PRU00103"/>
    </source>
</evidence>
<accession>A0A3B6ILK9</accession>
<dbReference type="Gramene" id="TraesSTA4B03G02236720.1">
    <property type="protein sequence ID" value="TraesSTA4B03G02236720.1"/>
    <property type="gene ID" value="TraesSTA4B03G02236720"/>
</dbReference>
<feature type="repeat" description="HEAT" evidence="3">
    <location>
        <begin position="1732"/>
        <end position="1767"/>
    </location>
</feature>
<dbReference type="Gramene" id="TraesARI4B03G02278350.1">
    <property type="protein sequence ID" value="TraesARI4B03G02278350.1"/>
    <property type="gene ID" value="TraesARI4B03G02278350"/>
</dbReference>
<dbReference type="Gramene" id="TraesROB_scaffold_047824_01G000100.1">
    <property type="protein sequence ID" value="TraesROB_scaffold_047824_01G000100.1"/>
    <property type="gene ID" value="TraesROB_scaffold_047824_01G000100"/>
</dbReference>
<dbReference type="OrthoDB" id="5148094at2759"/>
<dbReference type="Gramene" id="TraesLAC4B03G02195370.1">
    <property type="protein sequence ID" value="TraesLAC4B03G02195370.1"/>
    <property type="gene ID" value="TraesLAC4B03G02195370"/>
</dbReference>
<feature type="region of interest" description="Disordered" evidence="4">
    <location>
        <begin position="795"/>
        <end position="833"/>
    </location>
</feature>
<dbReference type="GO" id="GO:0005829">
    <property type="term" value="C:cytosol"/>
    <property type="evidence" value="ECO:0000318"/>
    <property type="project" value="GO_Central"/>
</dbReference>
<dbReference type="FunFam" id="1.25.10.10:FF:000162">
    <property type="entry name" value="GCN1, eIF2 alpha kinase activator homolog"/>
    <property type="match status" value="1"/>
</dbReference>
<dbReference type="PANTHER" id="PTHR23346:SF7">
    <property type="entry name" value="STALLED RIBOSOME SENSOR GCN1"/>
    <property type="match status" value="1"/>
</dbReference>
<feature type="domain" description="TOG" evidence="5">
    <location>
        <begin position="1321"/>
        <end position="1553"/>
    </location>
</feature>
<evidence type="ECO:0000313" key="6">
    <source>
        <dbReference type="EnsemblPlants" id="TraesCS4B02G052500.1"/>
    </source>
</evidence>
<dbReference type="Gramene" id="TraesKAR4B01G0028130.1">
    <property type="protein sequence ID" value="cds.TraesKAR4B01G0028130.1"/>
    <property type="gene ID" value="TraesKAR4B01G0028130"/>
</dbReference>
<dbReference type="FunFam" id="1.25.10.10:FF:000096">
    <property type="entry name" value="eIF-2-alpha kinase activator gcn1"/>
    <property type="match status" value="1"/>
</dbReference>
<keyword evidence="7" id="KW-1185">Reference proteome</keyword>
<dbReference type="Pfam" id="PF24993">
    <property type="entry name" value="GNC1_N"/>
    <property type="match status" value="1"/>
</dbReference>
<dbReference type="InterPro" id="IPR016024">
    <property type="entry name" value="ARM-type_fold"/>
</dbReference>
<dbReference type="SUPFAM" id="SSF48371">
    <property type="entry name" value="ARM repeat"/>
    <property type="match status" value="4"/>
</dbReference>
<feature type="domain" description="TOG" evidence="5">
    <location>
        <begin position="1988"/>
        <end position="2209"/>
    </location>
</feature>
<reference evidence="6" key="2">
    <citation type="submission" date="2018-10" db="UniProtKB">
        <authorList>
            <consortium name="EnsemblPlants"/>
        </authorList>
    </citation>
    <scope>IDENTIFICATION</scope>
</reference>